<dbReference type="PATRIC" id="fig|1653334.4.peg.3598"/>
<dbReference type="RefSeq" id="WP_074444253.1">
    <property type="nucleotide sequence ID" value="NZ_FMBM01000001.1"/>
</dbReference>
<evidence type="ECO:0000313" key="4">
    <source>
        <dbReference type="Proteomes" id="UP000050497"/>
    </source>
</evidence>
<dbReference type="Proteomes" id="UP000050497">
    <property type="component" value="Unassembled WGS sequence"/>
</dbReference>
<protein>
    <submittedName>
        <fullName evidence="2 3">Dehydrogenase</fullName>
    </submittedName>
</protein>
<dbReference type="Gene3D" id="3.40.50.720">
    <property type="entry name" value="NAD(P)-binding Rossmann-like Domain"/>
    <property type="match status" value="1"/>
</dbReference>
<dbReference type="OrthoDB" id="7568484at2"/>
<dbReference type="NCBIfam" id="NF005559">
    <property type="entry name" value="PRK07231.1"/>
    <property type="match status" value="1"/>
</dbReference>
<dbReference type="InterPro" id="IPR020904">
    <property type="entry name" value="Sc_DH/Rdtase_CS"/>
</dbReference>
<dbReference type="PRINTS" id="PR00081">
    <property type="entry name" value="GDHRDH"/>
</dbReference>
<evidence type="ECO:0000256" key="1">
    <source>
        <dbReference type="ARBA" id="ARBA00006484"/>
    </source>
</evidence>
<keyword evidence="5" id="KW-1185">Reference proteome</keyword>
<dbReference type="CDD" id="cd05233">
    <property type="entry name" value="SDR_c"/>
    <property type="match status" value="1"/>
</dbReference>
<comment type="caution">
    <text evidence="2">The sequence shown here is derived from an EMBL/GenBank/DDBJ whole genome shotgun (WGS) entry which is preliminary data.</text>
</comment>
<gene>
    <name evidence="3" type="ORF">GA0071312_1079</name>
    <name evidence="2" type="ORF">HLUCCO17_11290</name>
</gene>
<dbReference type="InterPro" id="IPR036291">
    <property type="entry name" value="NAD(P)-bd_dom_sf"/>
</dbReference>
<dbReference type="SUPFAM" id="SSF51735">
    <property type="entry name" value="NAD(P)-binding Rossmann-fold domains"/>
    <property type="match status" value="1"/>
</dbReference>
<organism evidence="2 4">
    <name type="scientific">Saliniramus fredricksonii</name>
    <dbReference type="NCBI Taxonomy" id="1653334"/>
    <lineage>
        <taxon>Bacteria</taxon>
        <taxon>Pseudomonadati</taxon>
        <taxon>Pseudomonadota</taxon>
        <taxon>Alphaproteobacteria</taxon>
        <taxon>Hyphomicrobiales</taxon>
        <taxon>Salinarimonadaceae</taxon>
        <taxon>Saliniramus</taxon>
    </lineage>
</organism>
<dbReference type="GO" id="GO:0016616">
    <property type="term" value="F:oxidoreductase activity, acting on the CH-OH group of donors, NAD or NADP as acceptor"/>
    <property type="evidence" value="ECO:0007669"/>
    <property type="project" value="TreeGrafter"/>
</dbReference>
<dbReference type="PANTHER" id="PTHR42760">
    <property type="entry name" value="SHORT-CHAIN DEHYDROGENASES/REDUCTASES FAMILY MEMBER"/>
    <property type="match status" value="1"/>
</dbReference>
<evidence type="ECO:0000313" key="2">
    <source>
        <dbReference type="EMBL" id="KPQ10357.1"/>
    </source>
</evidence>
<evidence type="ECO:0000313" key="3">
    <source>
        <dbReference type="EMBL" id="SCC79660.1"/>
    </source>
</evidence>
<dbReference type="FunFam" id="3.40.50.720:FF:000084">
    <property type="entry name" value="Short-chain dehydrogenase reductase"/>
    <property type="match status" value="1"/>
</dbReference>
<dbReference type="STRING" id="1653334.GA0071312_1079"/>
<reference evidence="3 5" key="2">
    <citation type="submission" date="2016-08" db="EMBL/GenBank/DDBJ databases">
        <authorList>
            <person name="Varghese N."/>
            <person name="Submissions Spin"/>
        </authorList>
    </citation>
    <scope>NUCLEOTIDE SEQUENCE [LARGE SCALE GENOMIC DNA]</scope>
    <source>
        <strain evidence="3 5">HL-109</strain>
    </source>
</reference>
<dbReference type="Pfam" id="PF13561">
    <property type="entry name" value="adh_short_C2"/>
    <property type="match status" value="1"/>
</dbReference>
<dbReference type="PRINTS" id="PR00080">
    <property type="entry name" value="SDRFAMILY"/>
</dbReference>
<name>A0A0P7Y811_9HYPH</name>
<sequence>MQFGENAVVIVTGAGSGIGKETAISFALSGSNVVIVDINEESAYALASSLCDGGANAIAIRTDVSKEADVTDLFERVDRVYGPPTHLVNNAGIERTGKMYDLSVEDYEKLFSVNTHSVFLCSRAAAQRMIPMRRGAIVNLASVASFKTWPGGGAYSASKAAVLALTKAFAADLAPFGIRVNSVAPAIVDTSMTERSLDKESDRAAGRARREALHPLGRLARPQEIANAILFLAAEESGFTTGACLTVDGGLLA</sequence>
<dbReference type="Proteomes" id="UP000182800">
    <property type="component" value="Unassembled WGS sequence"/>
</dbReference>
<comment type="similarity">
    <text evidence="1">Belongs to the short-chain dehydrogenases/reductases (SDR) family.</text>
</comment>
<proteinExistence type="inferred from homology"/>
<dbReference type="EMBL" id="LJSX01000016">
    <property type="protein sequence ID" value="KPQ10357.1"/>
    <property type="molecule type" value="Genomic_DNA"/>
</dbReference>
<dbReference type="InterPro" id="IPR002347">
    <property type="entry name" value="SDR_fam"/>
</dbReference>
<dbReference type="EMBL" id="FMBM01000001">
    <property type="protein sequence ID" value="SCC79660.1"/>
    <property type="molecule type" value="Genomic_DNA"/>
</dbReference>
<evidence type="ECO:0000313" key="5">
    <source>
        <dbReference type="Proteomes" id="UP000182800"/>
    </source>
</evidence>
<reference evidence="2 4" key="1">
    <citation type="submission" date="2015-09" db="EMBL/GenBank/DDBJ databases">
        <title>Identification and resolution of microdiversity through metagenomic sequencing of parallel consortia.</title>
        <authorList>
            <person name="Nelson W.C."/>
            <person name="Romine M.F."/>
            <person name="Lindemann S.R."/>
        </authorList>
    </citation>
    <scope>NUCLEOTIDE SEQUENCE [LARGE SCALE GENOMIC DNA]</scope>
    <source>
        <strain evidence="2">HL-109</strain>
    </source>
</reference>
<accession>A0A0P7Y811</accession>
<dbReference type="AlphaFoldDB" id="A0A0P7Y811"/>
<dbReference type="PROSITE" id="PS00061">
    <property type="entry name" value="ADH_SHORT"/>
    <property type="match status" value="1"/>
</dbReference>